<feature type="compositionally biased region" description="Polar residues" evidence="1">
    <location>
        <begin position="15"/>
        <end position="25"/>
    </location>
</feature>
<dbReference type="SUPFAM" id="SSF48403">
    <property type="entry name" value="Ankyrin repeat"/>
    <property type="match status" value="1"/>
</dbReference>
<feature type="compositionally biased region" description="Basic and acidic residues" evidence="1">
    <location>
        <begin position="1"/>
        <end position="12"/>
    </location>
</feature>
<feature type="region of interest" description="Disordered" evidence="1">
    <location>
        <begin position="456"/>
        <end position="504"/>
    </location>
</feature>
<dbReference type="AlphaFoldDB" id="A0AAD2G401"/>
<keyword evidence="3" id="KW-1185">Reference proteome</keyword>
<feature type="compositionally biased region" description="Polar residues" evidence="1">
    <location>
        <begin position="473"/>
        <end position="482"/>
    </location>
</feature>
<name>A0AAD2G401_9STRA</name>
<dbReference type="InterPro" id="IPR036770">
    <property type="entry name" value="Ankyrin_rpt-contain_sf"/>
</dbReference>
<organism evidence="2 3">
    <name type="scientific">Cylindrotheca closterium</name>
    <dbReference type="NCBI Taxonomy" id="2856"/>
    <lineage>
        <taxon>Eukaryota</taxon>
        <taxon>Sar</taxon>
        <taxon>Stramenopiles</taxon>
        <taxon>Ochrophyta</taxon>
        <taxon>Bacillariophyta</taxon>
        <taxon>Bacillariophyceae</taxon>
        <taxon>Bacillariophycidae</taxon>
        <taxon>Bacillariales</taxon>
        <taxon>Bacillariaceae</taxon>
        <taxon>Cylindrotheca</taxon>
    </lineage>
</organism>
<gene>
    <name evidence="2" type="ORF">CYCCA115_LOCUS19484</name>
</gene>
<evidence type="ECO:0000313" key="2">
    <source>
        <dbReference type="EMBL" id="CAJ1962014.1"/>
    </source>
</evidence>
<reference evidence="2" key="1">
    <citation type="submission" date="2023-08" db="EMBL/GenBank/DDBJ databases">
        <authorList>
            <person name="Audoor S."/>
            <person name="Bilcke G."/>
        </authorList>
    </citation>
    <scope>NUCLEOTIDE SEQUENCE</scope>
</reference>
<dbReference type="Proteomes" id="UP001295423">
    <property type="component" value="Unassembled WGS sequence"/>
</dbReference>
<feature type="compositionally biased region" description="Acidic residues" evidence="1">
    <location>
        <begin position="491"/>
        <end position="504"/>
    </location>
</feature>
<dbReference type="Gene3D" id="1.25.40.20">
    <property type="entry name" value="Ankyrin repeat-containing domain"/>
    <property type="match status" value="1"/>
</dbReference>
<comment type="caution">
    <text evidence="2">The sequence shown here is derived from an EMBL/GenBank/DDBJ whole genome shotgun (WGS) entry which is preliminary data.</text>
</comment>
<protein>
    <submittedName>
        <fullName evidence="2">Uncharacterized protein</fullName>
    </submittedName>
</protein>
<accession>A0AAD2G401</accession>
<evidence type="ECO:0000313" key="3">
    <source>
        <dbReference type="Proteomes" id="UP001295423"/>
    </source>
</evidence>
<evidence type="ECO:0000256" key="1">
    <source>
        <dbReference type="SAM" id="MobiDB-lite"/>
    </source>
</evidence>
<sequence>MESHHQLQHQDRPTLAQQRSEQHANVTRMHPPPLKKFRGGHSLAGSIHVRATNYRRMAEECWTAPVSDDEVTPEVKVQYDAIKDTILSIPWTSGIVAIRRYFQELVSCIQMKAAIHPTLARVVARDMHHSSMLTLLCNKAHTPLAHSTMKFLIERNPSALLWKRDDWETMGIEYSMPIYTIANHHAHHVLLPWIAEHFPWVLEHPACQARPPTFDFIGQCVNGIALNSPIVRQFFEKYPQALFHVDPSQKSTPLHHFLFGFTECRLDLFQWLATKCPSALVQQNALGWTPLHAACSAMTESPSNNMKEICKFIIQRAPQSVHMMAFDGTLPIHILKHRHNKPNMREIMVIILRTYPESHIMTTKDPSSYPAPSSHEFVKKVMPLILEEQELEGTITQLRKMPANLTLAFAQQQCNSDQEDISLACKIFATWSKSKLTSSEGRMKAIAMELEMICKEEEQQQRKQQQQAKDLTFQASFSSPGATDTEHESTTDDEEDLDYSSDDS</sequence>
<feature type="region of interest" description="Disordered" evidence="1">
    <location>
        <begin position="1"/>
        <end position="37"/>
    </location>
</feature>
<proteinExistence type="predicted"/>
<dbReference type="EMBL" id="CAKOGP040002092">
    <property type="protein sequence ID" value="CAJ1962014.1"/>
    <property type="molecule type" value="Genomic_DNA"/>
</dbReference>